<dbReference type="RefSeq" id="WP_422920716.1">
    <property type="nucleotide sequence ID" value="NZ_JAMZEJ010000008.1"/>
</dbReference>
<dbReference type="HAMAP" id="MF_02071">
    <property type="entry name" value="RlpA"/>
    <property type="match status" value="1"/>
</dbReference>
<dbReference type="EC" id="4.2.2.-" evidence="3"/>
<keyword evidence="6" id="KW-0812">Transmembrane</keyword>
<comment type="similarity">
    <text evidence="3 4">Belongs to the RlpA family.</text>
</comment>
<comment type="caution">
    <text evidence="8">The sequence shown here is derived from an EMBL/GenBank/DDBJ whole genome shotgun (WGS) entry which is preliminary data.</text>
</comment>
<dbReference type="InterPro" id="IPR009009">
    <property type="entry name" value="RlpA-like_DPBB"/>
</dbReference>
<organism evidence="8 9">
    <name type="scientific">Rhizosaccharibacter radicis</name>
    <dbReference type="NCBI Taxonomy" id="2782605"/>
    <lineage>
        <taxon>Bacteria</taxon>
        <taxon>Pseudomonadati</taxon>
        <taxon>Pseudomonadota</taxon>
        <taxon>Alphaproteobacteria</taxon>
        <taxon>Acetobacterales</taxon>
        <taxon>Acetobacteraceae</taxon>
        <taxon>Rhizosaccharibacter</taxon>
    </lineage>
</organism>
<dbReference type="Proteomes" id="UP001524547">
    <property type="component" value="Unassembled WGS sequence"/>
</dbReference>
<feature type="region of interest" description="Disordered" evidence="5">
    <location>
        <begin position="251"/>
        <end position="276"/>
    </location>
</feature>
<dbReference type="NCBIfam" id="TIGR00413">
    <property type="entry name" value="rlpA"/>
    <property type="match status" value="1"/>
</dbReference>
<keyword evidence="2 3" id="KW-0961">Cell wall biogenesis/degradation</keyword>
<sequence length="276" mass="28372">MTRDAGRTDDRVTMRRGGHLPAGPVLSRFAGFCVGALVMLPMAAWADSPAAVAPSAVSPATVVMPRTSWAGSVIQHLSARGLLHEQDAAAAPSVSPAGAARPAHPVTSWAHAVEEHLAARAHRAAEAGRSALAWSENGIASWYGGRWAGRATSSGTRYDPAQMTCAHPSLPLGSKVRVTSDVTGESVVVTVNDRGPHGRGRIIDLSRAAAARIGMLGSGTASVTLEKLADDAPVEVAEAPAGDDSAQAIAAANIGTDDAAATRPPRGRRHKHHGAR</sequence>
<keyword evidence="9" id="KW-1185">Reference proteome</keyword>
<comment type="function">
    <text evidence="3">Lytic transglycosylase with a strong preference for naked glycan strands that lack stem peptides.</text>
</comment>
<keyword evidence="6" id="KW-1133">Transmembrane helix</keyword>
<evidence type="ECO:0000256" key="3">
    <source>
        <dbReference type="HAMAP-Rule" id="MF_02071"/>
    </source>
</evidence>
<proteinExistence type="inferred from homology"/>
<dbReference type="PANTHER" id="PTHR34183:SF8">
    <property type="entry name" value="ENDOLYTIC PEPTIDOGLYCAN TRANSGLYCOSYLASE RLPA-RELATED"/>
    <property type="match status" value="1"/>
</dbReference>
<protein>
    <recommendedName>
        <fullName evidence="3">Endolytic peptidoglycan transglycosylase RlpA</fullName>
        <ecNumber evidence="3">4.2.2.-</ecNumber>
    </recommendedName>
</protein>
<dbReference type="CDD" id="cd22268">
    <property type="entry name" value="DPBB_RlpA-like"/>
    <property type="match status" value="1"/>
</dbReference>
<dbReference type="PANTHER" id="PTHR34183">
    <property type="entry name" value="ENDOLYTIC PEPTIDOGLYCAN TRANSGLYCOSYLASE RLPA"/>
    <property type="match status" value="1"/>
</dbReference>
<feature type="compositionally biased region" description="Basic residues" evidence="5">
    <location>
        <begin position="265"/>
        <end position="276"/>
    </location>
</feature>
<dbReference type="InterPro" id="IPR012997">
    <property type="entry name" value="RplA"/>
</dbReference>
<evidence type="ECO:0000256" key="4">
    <source>
        <dbReference type="RuleBase" id="RU003495"/>
    </source>
</evidence>
<dbReference type="SUPFAM" id="SSF50685">
    <property type="entry name" value="Barwin-like endoglucanases"/>
    <property type="match status" value="1"/>
</dbReference>
<evidence type="ECO:0000259" key="7">
    <source>
        <dbReference type="Pfam" id="PF03330"/>
    </source>
</evidence>
<keyword evidence="6" id="KW-0472">Membrane</keyword>
<feature type="transmembrane region" description="Helical" evidence="6">
    <location>
        <begin position="25"/>
        <end position="46"/>
    </location>
</feature>
<evidence type="ECO:0000256" key="6">
    <source>
        <dbReference type="SAM" id="Phobius"/>
    </source>
</evidence>
<evidence type="ECO:0000313" key="8">
    <source>
        <dbReference type="EMBL" id="MCQ8241968.1"/>
    </source>
</evidence>
<dbReference type="Gene3D" id="2.40.40.10">
    <property type="entry name" value="RlpA-like domain"/>
    <property type="match status" value="1"/>
</dbReference>
<dbReference type="Pfam" id="PF03330">
    <property type="entry name" value="DPBB_1"/>
    <property type="match status" value="1"/>
</dbReference>
<dbReference type="InterPro" id="IPR036908">
    <property type="entry name" value="RlpA-like_sf"/>
</dbReference>
<evidence type="ECO:0000256" key="1">
    <source>
        <dbReference type="ARBA" id="ARBA00023239"/>
    </source>
</evidence>
<reference evidence="8 9" key="1">
    <citation type="submission" date="2022-06" db="EMBL/GenBank/DDBJ databases">
        <title>Rhizosaccharibacter gen. nov. sp. nov. KSS12, endophytic bacteria isolated from sugarcane.</title>
        <authorList>
            <person name="Pitiwittayakul N."/>
        </authorList>
    </citation>
    <scope>NUCLEOTIDE SEQUENCE [LARGE SCALE GENOMIC DNA]</scope>
    <source>
        <strain evidence="8 9">KSS12</strain>
    </source>
</reference>
<keyword evidence="1 3" id="KW-0456">Lyase</keyword>
<name>A0ABT1W035_9PROT</name>
<dbReference type="EMBL" id="JAMZEJ010000008">
    <property type="protein sequence ID" value="MCQ8241968.1"/>
    <property type="molecule type" value="Genomic_DNA"/>
</dbReference>
<evidence type="ECO:0000256" key="5">
    <source>
        <dbReference type="SAM" id="MobiDB-lite"/>
    </source>
</evidence>
<dbReference type="InterPro" id="IPR034718">
    <property type="entry name" value="RlpA"/>
</dbReference>
<feature type="domain" description="RlpA-like protein double-psi beta-barrel" evidence="7">
    <location>
        <begin position="136"/>
        <end position="224"/>
    </location>
</feature>
<gene>
    <name evidence="3" type="primary">rlpA</name>
    <name evidence="8" type="ORF">NFI88_14100</name>
</gene>
<accession>A0ABT1W035</accession>
<feature type="compositionally biased region" description="Low complexity" evidence="5">
    <location>
        <begin position="251"/>
        <end position="264"/>
    </location>
</feature>
<evidence type="ECO:0000256" key="2">
    <source>
        <dbReference type="ARBA" id="ARBA00023316"/>
    </source>
</evidence>
<evidence type="ECO:0000313" key="9">
    <source>
        <dbReference type="Proteomes" id="UP001524547"/>
    </source>
</evidence>